<reference evidence="5" key="1">
    <citation type="submission" date="2016-02" db="EMBL/GenBank/DDBJ databases">
        <authorList>
            <person name="Schultz-Johansen M."/>
            <person name="Glaring M.A."/>
            <person name="Bech P.K."/>
            <person name="Stougaard P."/>
        </authorList>
    </citation>
    <scope>NUCLEOTIDE SEQUENCE [LARGE SCALE GENOMIC DNA]</scope>
    <source>
        <strain evidence="5">S66</strain>
    </source>
</reference>
<dbReference type="SUPFAM" id="SSF52172">
    <property type="entry name" value="CheY-like"/>
    <property type="match status" value="1"/>
</dbReference>
<sequence>MYDCNVVVIDDDLIILELLGIILEDVIAGEIVSFSDSTAALAYVKSNAMDRISLVICDWMMPQVSGLDILAALRQNKPECPFLMLTANATKELVLESMRLGASDFILKPFHTADLTNKVERLIHEINID</sequence>
<dbReference type="Gene3D" id="3.40.50.2300">
    <property type="match status" value="1"/>
</dbReference>
<feature type="modified residue" description="4-aspartylphosphate" evidence="2">
    <location>
        <position position="58"/>
    </location>
</feature>
<dbReference type="PANTHER" id="PTHR44591:SF3">
    <property type="entry name" value="RESPONSE REGULATORY DOMAIN-CONTAINING PROTEIN"/>
    <property type="match status" value="1"/>
</dbReference>
<keyword evidence="5" id="KW-1185">Reference proteome</keyword>
<dbReference type="PANTHER" id="PTHR44591">
    <property type="entry name" value="STRESS RESPONSE REGULATOR PROTEIN 1"/>
    <property type="match status" value="1"/>
</dbReference>
<protein>
    <recommendedName>
        <fullName evidence="3">Response regulatory domain-containing protein</fullName>
    </recommendedName>
</protein>
<evidence type="ECO:0000313" key="4">
    <source>
        <dbReference type="EMBL" id="KXI27065.1"/>
    </source>
</evidence>
<dbReference type="InterPro" id="IPR011006">
    <property type="entry name" value="CheY-like_superfamily"/>
</dbReference>
<dbReference type="SMART" id="SM00448">
    <property type="entry name" value="REC"/>
    <property type="match status" value="1"/>
</dbReference>
<evidence type="ECO:0000256" key="2">
    <source>
        <dbReference type="PROSITE-ProRule" id="PRU00169"/>
    </source>
</evidence>
<dbReference type="RefSeq" id="WP_068381324.1">
    <property type="nucleotide sequence ID" value="NZ_LSNE01000015.1"/>
</dbReference>
<proteinExistence type="predicted"/>
<accession>A0A148KLF1</accession>
<evidence type="ECO:0000256" key="1">
    <source>
        <dbReference type="ARBA" id="ARBA00022553"/>
    </source>
</evidence>
<keyword evidence="1 2" id="KW-0597">Phosphoprotein</keyword>
<evidence type="ECO:0000313" key="5">
    <source>
        <dbReference type="Proteomes" id="UP000070299"/>
    </source>
</evidence>
<dbReference type="Pfam" id="PF00072">
    <property type="entry name" value="Response_reg"/>
    <property type="match status" value="1"/>
</dbReference>
<organism evidence="4 5">
    <name type="scientific">Paraglaciecola hydrolytica</name>
    <dbReference type="NCBI Taxonomy" id="1799789"/>
    <lineage>
        <taxon>Bacteria</taxon>
        <taxon>Pseudomonadati</taxon>
        <taxon>Pseudomonadota</taxon>
        <taxon>Gammaproteobacteria</taxon>
        <taxon>Alteromonadales</taxon>
        <taxon>Alteromonadaceae</taxon>
        <taxon>Paraglaciecola</taxon>
    </lineage>
</organism>
<dbReference type="AlphaFoldDB" id="A0A148KLF1"/>
<dbReference type="OrthoDB" id="5768548at2"/>
<name>A0A148KLF1_9ALTE</name>
<dbReference type="PROSITE" id="PS50110">
    <property type="entry name" value="RESPONSE_REGULATORY"/>
    <property type="match status" value="1"/>
</dbReference>
<dbReference type="CDD" id="cd00156">
    <property type="entry name" value="REC"/>
    <property type="match status" value="1"/>
</dbReference>
<comment type="caution">
    <text evidence="4">The sequence shown here is derived from an EMBL/GenBank/DDBJ whole genome shotgun (WGS) entry which is preliminary data.</text>
</comment>
<dbReference type="InterPro" id="IPR001789">
    <property type="entry name" value="Sig_transdc_resp-reg_receiver"/>
</dbReference>
<dbReference type="Proteomes" id="UP000070299">
    <property type="component" value="Unassembled WGS sequence"/>
</dbReference>
<feature type="domain" description="Response regulatory" evidence="3">
    <location>
        <begin position="5"/>
        <end position="123"/>
    </location>
</feature>
<evidence type="ECO:0000259" key="3">
    <source>
        <dbReference type="PROSITE" id="PS50110"/>
    </source>
</evidence>
<dbReference type="GO" id="GO:0000160">
    <property type="term" value="P:phosphorelay signal transduction system"/>
    <property type="evidence" value="ECO:0007669"/>
    <property type="project" value="InterPro"/>
</dbReference>
<dbReference type="STRING" id="1799789.AX660_01355"/>
<dbReference type="EMBL" id="LSNE01000015">
    <property type="protein sequence ID" value="KXI27065.1"/>
    <property type="molecule type" value="Genomic_DNA"/>
</dbReference>
<dbReference type="InterPro" id="IPR050595">
    <property type="entry name" value="Bact_response_regulator"/>
</dbReference>
<gene>
    <name evidence="4" type="ORF">AX660_01355</name>
</gene>